<comment type="caution">
    <text evidence="12">The sequence shown here is derived from an EMBL/GenBank/DDBJ whole genome shotgun (WGS) entry which is preliminary data.</text>
</comment>
<protein>
    <recommendedName>
        <fullName evidence="3">DNA-directed RNA polymerase</fullName>
        <ecNumber evidence="3">2.7.7.6</ecNumber>
    </recommendedName>
</protein>
<keyword evidence="5 12" id="KW-0808">Transferase</keyword>
<evidence type="ECO:0000313" key="12">
    <source>
        <dbReference type="EMBL" id="MBS6536610.1"/>
    </source>
</evidence>
<dbReference type="Gene3D" id="1.10.132.30">
    <property type="match status" value="1"/>
</dbReference>
<evidence type="ECO:0000256" key="10">
    <source>
        <dbReference type="ARBA" id="ARBA00048552"/>
    </source>
</evidence>
<dbReference type="PANTHER" id="PTHR19376">
    <property type="entry name" value="DNA-DIRECTED RNA POLYMERASE"/>
    <property type="match status" value="1"/>
</dbReference>
<keyword evidence="7" id="KW-0479">Metal-binding</keyword>
<dbReference type="EC" id="2.7.7.6" evidence="3"/>
<name>A0A943XWL3_STRPA</name>
<keyword evidence="6 12" id="KW-0548">Nucleotidyltransferase</keyword>
<evidence type="ECO:0000256" key="4">
    <source>
        <dbReference type="ARBA" id="ARBA00022478"/>
    </source>
</evidence>
<dbReference type="Pfam" id="PF00623">
    <property type="entry name" value="RNA_pol_Rpb1_2"/>
    <property type="match status" value="1"/>
</dbReference>
<dbReference type="GO" id="GO:0003899">
    <property type="term" value="F:DNA-directed RNA polymerase activity"/>
    <property type="evidence" value="ECO:0007669"/>
    <property type="project" value="UniProtKB-EC"/>
</dbReference>
<comment type="catalytic activity">
    <reaction evidence="10">
        <text>RNA(n) + a ribonucleoside 5'-triphosphate = RNA(n+1) + diphosphate</text>
        <dbReference type="Rhea" id="RHEA:21248"/>
        <dbReference type="Rhea" id="RHEA-COMP:14527"/>
        <dbReference type="Rhea" id="RHEA-COMP:17342"/>
        <dbReference type="ChEBI" id="CHEBI:33019"/>
        <dbReference type="ChEBI" id="CHEBI:61557"/>
        <dbReference type="ChEBI" id="CHEBI:140395"/>
        <dbReference type="EC" id="2.7.7.6"/>
    </reaction>
</comment>
<dbReference type="CDD" id="cd02655">
    <property type="entry name" value="RNAP_beta'_C"/>
    <property type="match status" value="1"/>
</dbReference>
<dbReference type="Pfam" id="PF05000">
    <property type="entry name" value="RNA_pol_Rpb1_4"/>
    <property type="match status" value="1"/>
</dbReference>
<evidence type="ECO:0000256" key="9">
    <source>
        <dbReference type="ARBA" id="ARBA00023163"/>
    </source>
</evidence>
<dbReference type="Gene3D" id="1.10.150.390">
    <property type="match status" value="1"/>
</dbReference>
<reference evidence="12" key="1">
    <citation type="submission" date="2021-02" db="EMBL/GenBank/DDBJ databases">
        <title>Infant gut strain persistence is associated with maternal origin, phylogeny, and functional potential including surface adhesion and iron acquisition.</title>
        <authorList>
            <person name="Lou Y.C."/>
        </authorList>
    </citation>
    <scope>NUCLEOTIDE SEQUENCE</scope>
    <source>
        <strain evidence="12">L3_060_000G1_dasL3_060_000G1_metabat.metabat.86_ sub</strain>
    </source>
</reference>
<evidence type="ECO:0000256" key="1">
    <source>
        <dbReference type="ARBA" id="ARBA00004026"/>
    </source>
</evidence>
<feature type="domain" description="RNA polymerase N-terminal" evidence="11">
    <location>
        <begin position="1"/>
        <end position="71"/>
    </location>
</feature>
<dbReference type="PANTHER" id="PTHR19376:SF54">
    <property type="entry name" value="DNA-DIRECTED RNA POLYMERASE SUBUNIT BETA"/>
    <property type="match status" value="1"/>
</dbReference>
<dbReference type="NCBIfam" id="TIGR02386">
    <property type="entry name" value="rpoC_TIGR"/>
    <property type="match status" value="1"/>
</dbReference>
<gene>
    <name evidence="12" type="primary">rpoC</name>
    <name evidence="12" type="ORF">KH363_03595</name>
</gene>
<proteinExistence type="inferred from homology"/>
<evidence type="ECO:0000313" key="13">
    <source>
        <dbReference type="Proteomes" id="UP000761167"/>
    </source>
</evidence>
<evidence type="ECO:0000256" key="2">
    <source>
        <dbReference type="ARBA" id="ARBA00006460"/>
    </source>
</evidence>
<dbReference type="InterPro" id="IPR000722">
    <property type="entry name" value="RNA_pol_asu"/>
</dbReference>
<dbReference type="FunFam" id="1.10.150.390:FF:000002">
    <property type="entry name" value="DNA-directed RNA polymerase subunit beta"/>
    <property type="match status" value="1"/>
</dbReference>
<evidence type="ECO:0000256" key="8">
    <source>
        <dbReference type="ARBA" id="ARBA00022833"/>
    </source>
</evidence>
<dbReference type="Gene3D" id="1.10.1790.20">
    <property type="match status" value="1"/>
</dbReference>
<dbReference type="InterPro" id="IPR007083">
    <property type="entry name" value="RNA_pol_Rpb1_4"/>
</dbReference>
<dbReference type="SMART" id="SM00663">
    <property type="entry name" value="RPOLA_N"/>
    <property type="match status" value="1"/>
</dbReference>
<dbReference type="Proteomes" id="UP000761167">
    <property type="component" value="Unassembled WGS sequence"/>
</dbReference>
<accession>A0A943XWL3</accession>
<dbReference type="GO" id="GO:0003677">
    <property type="term" value="F:DNA binding"/>
    <property type="evidence" value="ECO:0007669"/>
    <property type="project" value="InterPro"/>
</dbReference>
<feature type="non-terminal residue" evidence="12">
    <location>
        <position position="1"/>
    </location>
</feature>
<dbReference type="Gene3D" id="1.10.274.100">
    <property type="entry name" value="RNA polymerase Rpb1, domain 3"/>
    <property type="match status" value="1"/>
</dbReference>
<dbReference type="SUPFAM" id="SSF64484">
    <property type="entry name" value="beta and beta-prime subunits of DNA dependent RNA-polymerase"/>
    <property type="match status" value="1"/>
</dbReference>
<dbReference type="GO" id="GO:0000428">
    <property type="term" value="C:DNA-directed RNA polymerase complex"/>
    <property type="evidence" value="ECO:0007669"/>
    <property type="project" value="UniProtKB-KW"/>
</dbReference>
<dbReference type="AlphaFoldDB" id="A0A943XWL3"/>
<dbReference type="Pfam" id="PF04998">
    <property type="entry name" value="RNA_pol_Rpb1_5"/>
    <property type="match status" value="1"/>
</dbReference>
<keyword evidence="9" id="KW-0804">Transcription</keyword>
<evidence type="ECO:0000256" key="5">
    <source>
        <dbReference type="ARBA" id="ARBA00022679"/>
    </source>
</evidence>
<dbReference type="EMBL" id="JAGZZN010000016">
    <property type="protein sequence ID" value="MBS6536610.1"/>
    <property type="molecule type" value="Genomic_DNA"/>
</dbReference>
<comment type="function">
    <text evidence="1">DNA-dependent RNA polymerase catalyzes the transcription of DNA into RNA using the four ribonucleoside triphosphates as substrates.</text>
</comment>
<evidence type="ECO:0000256" key="3">
    <source>
        <dbReference type="ARBA" id="ARBA00012418"/>
    </source>
</evidence>
<dbReference type="InterPro" id="IPR006592">
    <property type="entry name" value="RNA_pol_N"/>
</dbReference>
<dbReference type="InterPro" id="IPR045867">
    <property type="entry name" value="DNA-dir_RpoC_beta_prime"/>
</dbReference>
<dbReference type="GO" id="GO:0006351">
    <property type="term" value="P:DNA-templated transcription"/>
    <property type="evidence" value="ECO:0007669"/>
    <property type="project" value="InterPro"/>
</dbReference>
<dbReference type="InterPro" id="IPR038120">
    <property type="entry name" value="Rpb1_funnel_sf"/>
</dbReference>
<dbReference type="Gene3D" id="2.40.40.20">
    <property type="match status" value="1"/>
</dbReference>
<dbReference type="GO" id="GO:0046872">
    <property type="term" value="F:metal ion binding"/>
    <property type="evidence" value="ECO:0007669"/>
    <property type="project" value="UniProtKB-KW"/>
</dbReference>
<comment type="similarity">
    <text evidence="2">Belongs to the RNA polymerase beta' chain family.</text>
</comment>
<sequence>GKALRLHPLVCEAYNADFDGDQMAIHVPLSEEAQAEARILMLAAEHILNPKDGKPVVTPSQDMVLGNYYLTMEEAGREGEGMVFKDRDEAVMALRNGYVHLHTRVGIATDSLNKPWTEAQQHKILLTTVGKILFNDIMPAELPYLQEPNNANLTEGVPAKYFLEPGQDVKAAIEKLELNVPFKKKNLGNIIAEIFKRFRTTETSAFLDRLKDLGYHHSTLAGLTVGIADIPVVEDKAEIIEESHKRVEQITKQFRRGLITDDERYNAVTAEWRAAREKLEKRLVDNQDPKNPIVMMMDSGARGNISNFSQLAGMRGLMAAPNGRIMELPILSNFREGLSVLEMFFSTHGARKGMTDTALKTADSGYLTRRLVDVAQDVIIREDDCGTDRGLVIRAITDGKEMIEPLEERLTGRYTKKSVKHPETGEVIVGPDTLISEDLAREIVKAGVEEVTIRSVFTCNTRHGVCRHCYGINLATGDAVEVGEAVGTIAAQSIGEPGTQLTMRTFHTGGVASNTDITQGLPRVQEIFEARNPKGEAVITEVKGEVTAIEEDASTRTKKVFVSGATGEGEYVVPYTARMKVEVGDQVSRGAALTEGSIQPKRLLAVRDVLSVETYLLAEVQKVYRSQGVEIGDKHIEVMVRQMIRKVRVMDPGDTDLLMGTLMDITDFTDANKDVLISGGVPATARPVLMGITKASLETNSFLSAASFQETTRVLTDAAIRGKKDHLLGLKENVIIGKIIPAGTGMARYRNLEPQAINEVEIIEEVPVTDGTVDEVQTAEVVEE</sequence>
<dbReference type="Pfam" id="PF04983">
    <property type="entry name" value="RNA_pol_Rpb1_3"/>
    <property type="match status" value="1"/>
</dbReference>
<evidence type="ECO:0000256" key="7">
    <source>
        <dbReference type="ARBA" id="ARBA00022723"/>
    </source>
</evidence>
<evidence type="ECO:0000256" key="6">
    <source>
        <dbReference type="ARBA" id="ARBA00022695"/>
    </source>
</evidence>
<dbReference type="InterPro" id="IPR012754">
    <property type="entry name" value="DNA-dir_RpoC_beta_prime_bact"/>
</dbReference>
<dbReference type="InterPro" id="IPR042102">
    <property type="entry name" value="RNA_pol_Rpb1_3_sf"/>
</dbReference>
<organism evidence="12 13">
    <name type="scientific">Streptococcus parasanguinis</name>
    <dbReference type="NCBI Taxonomy" id="1318"/>
    <lineage>
        <taxon>Bacteria</taxon>
        <taxon>Bacillati</taxon>
        <taxon>Bacillota</taxon>
        <taxon>Bacilli</taxon>
        <taxon>Lactobacillales</taxon>
        <taxon>Streptococcaceae</taxon>
        <taxon>Streptococcus</taxon>
    </lineage>
</organism>
<evidence type="ECO:0000259" key="11">
    <source>
        <dbReference type="SMART" id="SM00663"/>
    </source>
</evidence>
<dbReference type="InterPro" id="IPR007081">
    <property type="entry name" value="RNA_pol_Rpb1_5"/>
</dbReference>
<keyword evidence="4 12" id="KW-0240">DNA-directed RNA polymerase</keyword>
<dbReference type="Gene3D" id="2.40.50.100">
    <property type="match status" value="1"/>
</dbReference>
<keyword evidence="8" id="KW-0862">Zinc</keyword>
<dbReference type="InterPro" id="IPR007066">
    <property type="entry name" value="RNA_pol_Rpb1_3"/>
</dbReference>